<dbReference type="Proteomes" id="UP001497382">
    <property type="component" value="Unassembled WGS sequence"/>
</dbReference>
<name>A0AAV1ZIL5_9ARAC</name>
<sequence>MIVVYGCCVSQCFCLKTEIRDIEDVLQCETFRVCQASTNLGFDTAKSSYDVL</sequence>
<evidence type="ECO:0000313" key="1">
    <source>
        <dbReference type="EMBL" id="CAL1271576.1"/>
    </source>
</evidence>
<dbReference type="EMBL" id="CAXIEN010000055">
    <property type="protein sequence ID" value="CAL1271576.1"/>
    <property type="molecule type" value="Genomic_DNA"/>
</dbReference>
<reference evidence="1 2" key="1">
    <citation type="submission" date="2024-04" db="EMBL/GenBank/DDBJ databases">
        <authorList>
            <person name="Rising A."/>
            <person name="Reimegard J."/>
            <person name="Sonavane S."/>
            <person name="Akerstrom W."/>
            <person name="Nylinder S."/>
            <person name="Hedman E."/>
            <person name="Kallberg Y."/>
        </authorList>
    </citation>
    <scope>NUCLEOTIDE SEQUENCE [LARGE SCALE GENOMIC DNA]</scope>
</reference>
<gene>
    <name evidence="1" type="ORF">LARSCL_LOCUS5890</name>
</gene>
<dbReference type="AlphaFoldDB" id="A0AAV1ZIL5"/>
<accession>A0AAV1ZIL5</accession>
<evidence type="ECO:0000313" key="2">
    <source>
        <dbReference type="Proteomes" id="UP001497382"/>
    </source>
</evidence>
<comment type="caution">
    <text evidence="1">The sequence shown here is derived from an EMBL/GenBank/DDBJ whole genome shotgun (WGS) entry which is preliminary data.</text>
</comment>
<proteinExistence type="predicted"/>
<keyword evidence="2" id="KW-1185">Reference proteome</keyword>
<organism evidence="1 2">
    <name type="scientific">Larinioides sclopetarius</name>
    <dbReference type="NCBI Taxonomy" id="280406"/>
    <lineage>
        <taxon>Eukaryota</taxon>
        <taxon>Metazoa</taxon>
        <taxon>Ecdysozoa</taxon>
        <taxon>Arthropoda</taxon>
        <taxon>Chelicerata</taxon>
        <taxon>Arachnida</taxon>
        <taxon>Araneae</taxon>
        <taxon>Araneomorphae</taxon>
        <taxon>Entelegynae</taxon>
        <taxon>Araneoidea</taxon>
        <taxon>Araneidae</taxon>
        <taxon>Larinioides</taxon>
    </lineage>
</organism>
<protein>
    <submittedName>
        <fullName evidence="1">Uncharacterized protein</fullName>
    </submittedName>
</protein>